<proteinExistence type="predicted"/>
<sequence length="469" mass="48026">MPDDTPILGLPLILPAQAQKHVTHNEALRLLDILVQLAVLDRDLAAPPATPAEGDRYIVAASPTGAWSGQAGRIAAFWGGIWVFLQPRDGWTARVTDENITLVRRGGIWDVADTASETTPRLGIGTTPDATNRLAVVSPASLFTHAGTDHRMVLNKATAADTASILWQSGYSGRAEIGLAGSNELSVKVSPDGSTFTTALTVDATGRPSLPQGMTVAGEATLAGPVILAGPVTLGGPVTGTALQATPQDGTAGRLLTTGAFGLGAAAAPLLPSLDATGTLAGDWRTADTLTTGTWPPAASNAALRNGLLTVQRPDAGTILQRWLQSDTATEWTRRNTGAGWSAWSRAIPLTGTVAMTSGLPTGSVIQRGTGTQGEFVRFADGTQICTHILALGALNTAVGSLFQGSAAITWTFPAPFAVVPVVSGLTASTSAWLTASTPTATAASLRGCAAISLPSSVNAHVMAVGRWA</sequence>
<reference evidence="1 2" key="1">
    <citation type="journal article" date="2017" name="Int. J. Syst. Evol. Microbiol.">
        <title>Gemmobacter straminiformis sp. nov., isolated from an artificial fountain.</title>
        <authorList>
            <person name="Kang J.Y."/>
            <person name="Kim M.J."/>
            <person name="Chun J."/>
            <person name="Son K.P."/>
            <person name="Jahng K.Y."/>
        </authorList>
    </citation>
    <scope>NUCLEOTIDE SEQUENCE [LARGE SCALE GENOMIC DNA]</scope>
    <source>
        <strain evidence="1 2">CAM-8</strain>
    </source>
</reference>
<dbReference type="EMBL" id="JACLQD010000005">
    <property type="protein sequence ID" value="MBC2837144.1"/>
    <property type="molecule type" value="Genomic_DNA"/>
</dbReference>
<evidence type="ECO:0000313" key="1">
    <source>
        <dbReference type="EMBL" id="MBC2837144.1"/>
    </source>
</evidence>
<protein>
    <submittedName>
        <fullName evidence="1">DUF2793 domain-containing protein</fullName>
    </submittedName>
</protein>
<accession>A0A842IDL7</accession>
<dbReference type="CDD" id="cd19958">
    <property type="entry name" value="pyocin_knob"/>
    <property type="match status" value="1"/>
</dbReference>
<evidence type="ECO:0000313" key="2">
    <source>
        <dbReference type="Proteomes" id="UP000555411"/>
    </source>
</evidence>
<keyword evidence="2" id="KW-1185">Reference proteome</keyword>
<dbReference type="RefSeq" id="WP_185798752.1">
    <property type="nucleotide sequence ID" value="NZ_JACLQD010000005.1"/>
</dbReference>
<organism evidence="1 2">
    <name type="scientific">Paragemmobacter straminiformis</name>
    <dbReference type="NCBI Taxonomy" id="2045119"/>
    <lineage>
        <taxon>Bacteria</taxon>
        <taxon>Pseudomonadati</taxon>
        <taxon>Pseudomonadota</taxon>
        <taxon>Alphaproteobacteria</taxon>
        <taxon>Rhodobacterales</taxon>
        <taxon>Paracoccaceae</taxon>
        <taxon>Paragemmobacter</taxon>
    </lineage>
</organism>
<dbReference type="Proteomes" id="UP000555411">
    <property type="component" value="Unassembled WGS sequence"/>
</dbReference>
<gene>
    <name evidence="1" type="ORF">H7F16_16625</name>
</gene>
<dbReference type="AlphaFoldDB" id="A0A842IDL7"/>
<name>A0A842IDL7_9RHOB</name>
<dbReference type="Pfam" id="PF10983">
    <property type="entry name" value="DUF2793"/>
    <property type="match status" value="1"/>
</dbReference>
<comment type="caution">
    <text evidence="1">The sequence shown here is derived from an EMBL/GenBank/DDBJ whole genome shotgun (WGS) entry which is preliminary data.</text>
</comment>
<dbReference type="InterPro" id="IPR021251">
    <property type="entry name" value="DUF2793"/>
</dbReference>